<dbReference type="Pfam" id="PF14054">
    <property type="entry name" value="DUF4249"/>
    <property type="match status" value="1"/>
</dbReference>
<organism evidence="1 2">
    <name type="scientific">Christiangramia flava JLT2011</name>
    <dbReference type="NCBI Taxonomy" id="1229726"/>
    <lineage>
        <taxon>Bacteria</taxon>
        <taxon>Pseudomonadati</taxon>
        <taxon>Bacteroidota</taxon>
        <taxon>Flavobacteriia</taxon>
        <taxon>Flavobacteriales</taxon>
        <taxon>Flavobacteriaceae</taxon>
        <taxon>Christiangramia</taxon>
    </lineage>
</organism>
<gene>
    <name evidence="1" type="ORF">GRFL_3554</name>
</gene>
<dbReference type="AlphaFoldDB" id="A0A1L7I9J3"/>
<proteinExistence type="predicted"/>
<dbReference type="Proteomes" id="UP000186230">
    <property type="component" value="Chromosome"/>
</dbReference>
<protein>
    <submittedName>
        <fullName evidence="1">Uncharacterized protein</fullName>
    </submittedName>
</protein>
<dbReference type="STRING" id="1229726.GRFL_3554"/>
<name>A0A1L7I9J3_9FLAO</name>
<reference evidence="1 2" key="1">
    <citation type="submission" date="2016-07" db="EMBL/GenBank/DDBJ databases">
        <title>Multi-omics approach to identify versatile polysaccharide utilization systems of a marine flavobacterium Gramella flava.</title>
        <authorList>
            <person name="Tang K."/>
        </authorList>
    </citation>
    <scope>NUCLEOTIDE SEQUENCE [LARGE SCALE GENOMIC DNA]</scope>
    <source>
        <strain evidence="1 2">JLT2011</strain>
    </source>
</reference>
<dbReference type="RefSeq" id="WP_083645819.1">
    <property type="nucleotide sequence ID" value="NZ_AMRU01000004.1"/>
</dbReference>
<sequence>MMKKNILKSMKGIFGLAVIGIILFFHSCVEPYTPSTEVFEQVLVVESFLTSELKHHQVKLSETYRLEDDTVSYVTNANVKVLSDKGERFDYFSAGQGIYLSVDEYRAEQGVKYQLEIEFQGKIYRSDEEEITGVSNLTSVEANRAVDDDGVLGVAIQANSNSASGDTKFYRYTYEETYKIVSPYTSNQKFITDEDGFAVLVDVGPDEEREICYNTLSSKKGVLSNTNFLNADNQEDVLIKFIPVTDKKILNRYSILVSQLVISGEAYRYFETLEELSNSESVFSQNQPGFLNGNIMSVNDPEENVVGYFEVASVSKQRIFFNFTDVFNSDERPDPTADCEVVRPLTGLGFEPGDIDFYVSAGLLQYLSDAPPSTDPLNPEGPYNMVPVECIDCRSIGTPIKPDFWIEENEN</sequence>
<dbReference type="OrthoDB" id="1062680at2"/>
<dbReference type="EMBL" id="CP016359">
    <property type="protein sequence ID" value="APU70278.1"/>
    <property type="molecule type" value="Genomic_DNA"/>
</dbReference>
<evidence type="ECO:0000313" key="2">
    <source>
        <dbReference type="Proteomes" id="UP000186230"/>
    </source>
</evidence>
<dbReference type="InterPro" id="IPR025345">
    <property type="entry name" value="DUF4249"/>
</dbReference>
<evidence type="ECO:0000313" key="1">
    <source>
        <dbReference type="EMBL" id="APU70278.1"/>
    </source>
</evidence>
<keyword evidence="2" id="KW-1185">Reference proteome</keyword>
<dbReference type="KEGG" id="gfl:GRFL_3554"/>
<accession>A0A1L7I9J3</accession>